<evidence type="ECO:0000313" key="4">
    <source>
        <dbReference type="Proteomes" id="UP000753961"/>
    </source>
</evidence>
<feature type="transmembrane region" description="Helical" evidence="2">
    <location>
        <begin position="915"/>
        <end position="940"/>
    </location>
</feature>
<feature type="transmembrane region" description="Helical" evidence="2">
    <location>
        <begin position="992"/>
        <end position="1015"/>
    </location>
</feature>
<dbReference type="SUPFAM" id="SSF82866">
    <property type="entry name" value="Multidrug efflux transporter AcrB transmembrane domain"/>
    <property type="match status" value="2"/>
</dbReference>
<proteinExistence type="predicted"/>
<feature type="transmembrane region" description="Helical" evidence="2">
    <location>
        <begin position="463"/>
        <end position="486"/>
    </location>
</feature>
<feature type="transmembrane region" description="Helical" evidence="2">
    <location>
        <begin position="12"/>
        <end position="29"/>
    </location>
</feature>
<reference evidence="3" key="1">
    <citation type="submission" date="2021-06" db="EMBL/GenBank/DDBJ databases">
        <title>44 bacteria genomes isolated from Dapeng, Shenzhen.</title>
        <authorList>
            <person name="Zheng W."/>
            <person name="Yu S."/>
            <person name="Huang Y."/>
        </authorList>
    </citation>
    <scope>NUCLEOTIDE SEQUENCE</scope>
    <source>
        <strain evidence="3">DP5N28-2</strain>
    </source>
</reference>
<dbReference type="Gene3D" id="3.30.70.1440">
    <property type="entry name" value="Multidrug efflux transporter AcrB pore domain"/>
    <property type="match status" value="1"/>
</dbReference>
<evidence type="ECO:0000256" key="2">
    <source>
        <dbReference type="SAM" id="Phobius"/>
    </source>
</evidence>
<dbReference type="SUPFAM" id="SSF82693">
    <property type="entry name" value="Multidrug efflux transporter AcrB pore domain, PN1, PN2, PC1 and PC2 subdomains"/>
    <property type="match status" value="3"/>
</dbReference>
<keyword evidence="2" id="KW-0812">Transmembrane</keyword>
<feature type="transmembrane region" description="Helical" evidence="2">
    <location>
        <begin position="859"/>
        <end position="882"/>
    </location>
</feature>
<dbReference type="Gene3D" id="3.30.2090.10">
    <property type="entry name" value="Multidrug efflux transporter AcrB TolC docking domain, DN and DC subdomains"/>
    <property type="match status" value="2"/>
</dbReference>
<sequence length="1047" mass="114412">MNITELSVKRPSLVIVLFSALVFFGLYGYQSLTYELLPDISAPVVTVTTVYPGASPSEVETSVTRPIEDVLSSLENLEKTQAISMEGVSTVVVEMKYGTNIDLTVQDAQRKIDGIMVDMPDDVKDPSIGKFSLDELPIMRLGATSTMEDVAFTKLFEDRIQPELSRIEGVAQVQIIGGADREININVNADKLKYYNLSILQVSQAIARANINFPTGSIKDVDQTVLVRLSGKFRTLDELRNLVITGNGNGSQVHLSDVAEVYDTKKEITTISRINGDPAMGITISKQSDGNTVEVSAQVRKRLAELEDQYAAENLKFEIANDSSVFTLEAANHVINDLILAVVLVAFIMLFFLHNFRNAIIVMVAIPVSVISTFAVMSVAGFTLNLMTLLALSLVIGILVDDSIVVLENIHARMEKGESAWDAAMGSWKSIGVSVFSITMVIVVVFLPIGMVSGVVADLLRQFSLVVVTSTLISLLVSFTLTPWLASRFTRLTHLRKDKVWHWPLIWFERMIKSIESGYRTILEFALQHKIATMVVIFGMVFASTTLFTKGYIGAEFAASGDNGEFQIKIEMPKETPIGQNNSLTQEVEAYLLQLPEVENVFTTVGQSSGSMSTATTAYLSEINVKLVSAQERNLASDEYARMVKDHLNRTIPGAKFTASAVSMVGGGTTAPIQLVVQGSDLNELLPFGGKLVREVSKVPGTSEVKSTVEGGNPEISVDIKRDRLADLGLSIDGVGATMQNAFTGNTDSKFQDDSYDYDIRVQLDAFDRRDISDISNLTFLNDKGELVKLSQFAHVTEDTGPSRLERKDKVSSLTIESQLVGRDLVSVGDEIQERIDRMDIPVGISISQGGDLESQAEAFGSLIFALLTSLLLVYLIMVALYDSFIYPFVVMFSVPVAIIGALLALALAMQNMSIFGMLGMIMLIGLVVKNAILIVDFVNQLKAEGMDRKQAVIKGTLERFRPILMTTIAMVIAMIPIAVATGAGSEWKNGLAWVLIGGLTSSMILTMIIVPVAYRMADDIQEWIAKKFGKEEAKEEEVSTKNLIGA</sequence>
<feature type="transmembrane region" description="Helical" evidence="2">
    <location>
        <begin position="386"/>
        <end position="410"/>
    </location>
</feature>
<dbReference type="AlphaFoldDB" id="A0A953HW27"/>
<dbReference type="RefSeq" id="WP_222580764.1">
    <property type="nucleotide sequence ID" value="NZ_JAHVHU010000013.1"/>
</dbReference>
<organism evidence="3 4">
    <name type="scientific">Membranihabitans marinus</name>
    <dbReference type="NCBI Taxonomy" id="1227546"/>
    <lineage>
        <taxon>Bacteria</taxon>
        <taxon>Pseudomonadati</taxon>
        <taxon>Bacteroidota</taxon>
        <taxon>Saprospiria</taxon>
        <taxon>Saprospirales</taxon>
        <taxon>Saprospiraceae</taxon>
        <taxon>Membranihabitans</taxon>
    </lineage>
</organism>
<dbReference type="InterPro" id="IPR001036">
    <property type="entry name" value="Acrflvin-R"/>
</dbReference>
<dbReference type="Pfam" id="PF00873">
    <property type="entry name" value="ACR_tran"/>
    <property type="match status" value="1"/>
</dbReference>
<name>A0A953HW27_9BACT</name>
<feature type="transmembrane region" description="Helical" evidence="2">
    <location>
        <begin position="961"/>
        <end position="980"/>
    </location>
</feature>
<dbReference type="GO" id="GO:0005886">
    <property type="term" value="C:plasma membrane"/>
    <property type="evidence" value="ECO:0007669"/>
    <property type="project" value="TreeGrafter"/>
</dbReference>
<dbReference type="Gene3D" id="3.30.70.1430">
    <property type="entry name" value="Multidrug efflux transporter AcrB pore domain"/>
    <property type="match status" value="2"/>
</dbReference>
<dbReference type="InterPro" id="IPR027463">
    <property type="entry name" value="AcrB_DN_DC_subdom"/>
</dbReference>
<dbReference type="PANTHER" id="PTHR32063">
    <property type="match status" value="1"/>
</dbReference>
<dbReference type="Gene3D" id="3.30.70.1320">
    <property type="entry name" value="Multidrug efflux transporter AcrB pore domain like"/>
    <property type="match status" value="1"/>
</dbReference>
<evidence type="ECO:0000256" key="1">
    <source>
        <dbReference type="SAM" id="Coils"/>
    </source>
</evidence>
<accession>A0A953HW27</accession>
<keyword evidence="2" id="KW-1133">Transmembrane helix</keyword>
<feature type="transmembrane region" description="Helical" evidence="2">
    <location>
        <begin position="360"/>
        <end position="380"/>
    </location>
</feature>
<feature type="transmembrane region" description="Helical" evidence="2">
    <location>
        <begin position="431"/>
        <end position="457"/>
    </location>
</feature>
<dbReference type="Proteomes" id="UP000753961">
    <property type="component" value="Unassembled WGS sequence"/>
</dbReference>
<feature type="transmembrane region" description="Helical" evidence="2">
    <location>
        <begin position="334"/>
        <end position="353"/>
    </location>
</feature>
<keyword evidence="1" id="KW-0175">Coiled coil</keyword>
<dbReference type="SUPFAM" id="SSF82714">
    <property type="entry name" value="Multidrug efflux transporter AcrB TolC docking domain, DN and DC subdomains"/>
    <property type="match status" value="2"/>
</dbReference>
<evidence type="ECO:0000313" key="3">
    <source>
        <dbReference type="EMBL" id="MBY5959226.1"/>
    </source>
</evidence>
<dbReference type="PANTHER" id="PTHR32063:SF0">
    <property type="entry name" value="SWARMING MOTILITY PROTEIN SWRC"/>
    <property type="match status" value="1"/>
</dbReference>
<gene>
    <name evidence="3" type="ORF">KUV50_13820</name>
</gene>
<dbReference type="GO" id="GO:0042910">
    <property type="term" value="F:xenobiotic transmembrane transporter activity"/>
    <property type="evidence" value="ECO:0007669"/>
    <property type="project" value="TreeGrafter"/>
</dbReference>
<dbReference type="EMBL" id="JAHVHU010000013">
    <property type="protein sequence ID" value="MBY5959226.1"/>
    <property type="molecule type" value="Genomic_DNA"/>
</dbReference>
<keyword evidence="4" id="KW-1185">Reference proteome</keyword>
<feature type="transmembrane region" description="Helical" evidence="2">
    <location>
        <begin position="889"/>
        <end position="909"/>
    </location>
</feature>
<comment type="caution">
    <text evidence="3">The sequence shown here is derived from an EMBL/GenBank/DDBJ whole genome shotgun (WGS) entry which is preliminary data.</text>
</comment>
<dbReference type="Gene3D" id="1.20.1640.10">
    <property type="entry name" value="Multidrug efflux transporter AcrB transmembrane domain"/>
    <property type="match status" value="2"/>
</dbReference>
<keyword evidence="2" id="KW-0472">Membrane</keyword>
<feature type="coiled-coil region" evidence="1">
    <location>
        <begin position="296"/>
        <end position="323"/>
    </location>
</feature>
<dbReference type="PRINTS" id="PR00702">
    <property type="entry name" value="ACRIFLAVINRP"/>
</dbReference>
<protein>
    <submittedName>
        <fullName evidence="3">Efflux RND transporter permease subunit</fullName>
    </submittedName>
</protein>
<feature type="transmembrane region" description="Helical" evidence="2">
    <location>
        <begin position="531"/>
        <end position="553"/>
    </location>
</feature>